<proteinExistence type="predicted"/>
<accession>X0UT74</accession>
<reference evidence="1" key="1">
    <citation type="journal article" date="2014" name="Front. Microbiol.">
        <title>High frequency of phylogenetically diverse reductive dehalogenase-homologous genes in deep subseafloor sedimentary metagenomes.</title>
        <authorList>
            <person name="Kawai M."/>
            <person name="Futagami T."/>
            <person name="Toyoda A."/>
            <person name="Takaki Y."/>
            <person name="Nishi S."/>
            <person name="Hori S."/>
            <person name="Arai W."/>
            <person name="Tsubouchi T."/>
            <person name="Morono Y."/>
            <person name="Uchiyama I."/>
            <person name="Ito T."/>
            <person name="Fujiyama A."/>
            <person name="Inagaki F."/>
            <person name="Takami H."/>
        </authorList>
    </citation>
    <scope>NUCLEOTIDE SEQUENCE</scope>
    <source>
        <strain evidence="1">Expedition CK06-06</strain>
    </source>
</reference>
<sequence>WNSPLELLRPLLKPELNAEVALEMLSLALARVADPRFADRMGTSRSDAIQTAVSVWASGAVVREGRLRSIRNAPETDERGGG</sequence>
<dbReference type="AlphaFoldDB" id="X0UT74"/>
<protein>
    <submittedName>
        <fullName evidence="1">Uncharacterized protein</fullName>
    </submittedName>
</protein>
<dbReference type="EMBL" id="BARS01025862">
    <property type="protein sequence ID" value="GAG09039.1"/>
    <property type="molecule type" value="Genomic_DNA"/>
</dbReference>
<feature type="non-terminal residue" evidence="1">
    <location>
        <position position="1"/>
    </location>
</feature>
<comment type="caution">
    <text evidence="1">The sequence shown here is derived from an EMBL/GenBank/DDBJ whole genome shotgun (WGS) entry which is preliminary data.</text>
</comment>
<organism evidence="1">
    <name type="scientific">marine sediment metagenome</name>
    <dbReference type="NCBI Taxonomy" id="412755"/>
    <lineage>
        <taxon>unclassified sequences</taxon>
        <taxon>metagenomes</taxon>
        <taxon>ecological metagenomes</taxon>
    </lineage>
</organism>
<evidence type="ECO:0000313" key="1">
    <source>
        <dbReference type="EMBL" id="GAG09039.1"/>
    </source>
</evidence>
<name>X0UT74_9ZZZZ</name>
<gene>
    <name evidence="1" type="ORF">S01H1_40815</name>
</gene>